<evidence type="ECO:0000256" key="2">
    <source>
        <dbReference type="SAM" id="MobiDB-lite"/>
    </source>
</evidence>
<dbReference type="Pfam" id="PF09588">
    <property type="entry name" value="YqaJ"/>
    <property type="match status" value="1"/>
</dbReference>
<dbReference type="OrthoDB" id="7697815at2759"/>
<dbReference type="PANTHER" id="PTHR46609:SF8">
    <property type="entry name" value="YQAJ VIRAL RECOMBINASE DOMAIN-CONTAINING PROTEIN"/>
    <property type="match status" value="1"/>
</dbReference>
<evidence type="ECO:0000259" key="3">
    <source>
        <dbReference type="PROSITE" id="PS50966"/>
    </source>
</evidence>
<dbReference type="CDD" id="cd22343">
    <property type="entry name" value="PDDEXK_lambda_exonuclease-like"/>
    <property type="match status" value="1"/>
</dbReference>
<keyword evidence="1" id="KW-0479">Metal-binding</keyword>
<dbReference type="SUPFAM" id="SSF52980">
    <property type="entry name" value="Restriction endonuclease-like"/>
    <property type="match status" value="1"/>
</dbReference>
<keyword evidence="1" id="KW-0863">Zinc-finger</keyword>
<evidence type="ECO:0000313" key="4">
    <source>
        <dbReference type="EMBL" id="CAG5092662.1"/>
    </source>
</evidence>
<organism evidence="4 5">
    <name type="scientific">Cotesia congregata</name>
    <name type="common">Parasitoid wasp</name>
    <name type="synonym">Apanteles congregatus</name>
    <dbReference type="NCBI Taxonomy" id="51543"/>
    <lineage>
        <taxon>Eukaryota</taxon>
        <taxon>Metazoa</taxon>
        <taxon>Ecdysozoa</taxon>
        <taxon>Arthropoda</taxon>
        <taxon>Hexapoda</taxon>
        <taxon>Insecta</taxon>
        <taxon>Pterygota</taxon>
        <taxon>Neoptera</taxon>
        <taxon>Endopterygota</taxon>
        <taxon>Hymenoptera</taxon>
        <taxon>Apocrita</taxon>
        <taxon>Ichneumonoidea</taxon>
        <taxon>Braconidae</taxon>
        <taxon>Microgastrinae</taxon>
        <taxon>Cotesia</taxon>
    </lineage>
</organism>
<dbReference type="PROSITE" id="PS50966">
    <property type="entry name" value="ZF_SWIM"/>
    <property type="match status" value="1"/>
</dbReference>
<name>A0A8J2HDP8_COTCN</name>
<comment type="caution">
    <text evidence="4">The sequence shown here is derived from an EMBL/GenBank/DDBJ whole genome shotgun (WGS) entry which is preliminary data.</text>
</comment>
<reference evidence="4" key="1">
    <citation type="submission" date="2021-04" db="EMBL/GenBank/DDBJ databases">
        <authorList>
            <person name="Chebbi M.A.C M."/>
        </authorList>
    </citation>
    <scope>NUCLEOTIDE SEQUENCE</scope>
</reference>
<dbReference type="Pfam" id="PF04434">
    <property type="entry name" value="SWIM"/>
    <property type="match status" value="1"/>
</dbReference>
<dbReference type="InterPro" id="IPR011335">
    <property type="entry name" value="Restrct_endonuc-II-like"/>
</dbReference>
<dbReference type="InterPro" id="IPR019080">
    <property type="entry name" value="YqaJ_viral_recombinase"/>
</dbReference>
<dbReference type="InterPro" id="IPR051703">
    <property type="entry name" value="NF-kappa-B_Signaling_Reg"/>
</dbReference>
<proteinExistence type="predicted"/>
<dbReference type="GO" id="GO:0006281">
    <property type="term" value="P:DNA repair"/>
    <property type="evidence" value="ECO:0007669"/>
    <property type="project" value="UniProtKB-ARBA"/>
</dbReference>
<dbReference type="InterPro" id="IPR007527">
    <property type="entry name" value="Znf_SWIM"/>
</dbReference>
<dbReference type="Proteomes" id="UP000786811">
    <property type="component" value="Unassembled WGS sequence"/>
</dbReference>
<feature type="domain" description="SWIM-type" evidence="3">
    <location>
        <begin position="67"/>
        <end position="103"/>
    </location>
</feature>
<sequence>MLLNITDILLWTGNNPNQKNIHDAQRILSAGHLFKCGINSEKSDNNVIVVTALCIQTSHMKEKPHEINAKISKAGKIIAITCSCKAGLGEMCKHAVATLFYCYRKGDDLDIFSCTDLKCSWRTAHTNALKKYDPAPITDHPCFSKSKVDKFFQNLNKSSSSNTLADDVSSEDDSDSNSMIADDNITVMKKSNSSKKSNEGPKYLLQNPTPEQYALMFEKIKQGLPESAFTKHLLGKHEPIVVRKNNTPSISDEEKAIISAIFLNQRTELMEDIKNTKVNCAQECCKNTMKDYYEDFEAICANTKLNYADWHKARRFRITGSVCYKLYTYTRNKKPDWKKQAKELFDPTSFTSEYTEYGKKTEAEARSLFIEKVKKTVVETGLVISKQNPWLAYLPDGIILTDGVPSALLEIKCPFKGKSKGIIETVQSEVKKSLNQEEENVVLKEKHKFYGQIQLGMAVLNVKKTFFFFYSSFDKDVFVISVDFNENYVKIMMKALKFPFFEHLLHEACLLKNKDVETKE</sequence>
<evidence type="ECO:0000256" key="1">
    <source>
        <dbReference type="PROSITE-ProRule" id="PRU00325"/>
    </source>
</evidence>
<dbReference type="EMBL" id="CAJNRD030001120">
    <property type="protein sequence ID" value="CAG5092662.1"/>
    <property type="molecule type" value="Genomic_DNA"/>
</dbReference>
<feature type="region of interest" description="Disordered" evidence="2">
    <location>
        <begin position="158"/>
        <end position="204"/>
    </location>
</feature>
<dbReference type="Gene3D" id="3.90.320.10">
    <property type="match status" value="1"/>
</dbReference>
<evidence type="ECO:0000313" key="5">
    <source>
        <dbReference type="Proteomes" id="UP000786811"/>
    </source>
</evidence>
<dbReference type="GO" id="GO:0008270">
    <property type="term" value="F:zinc ion binding"/>
    <property type="evidence" value="ECO:0007669"/>
    <property type="project" value="UniProtKB-KW"/>
</dbReference>
<dbReference type="PANTHER" id="PTHR46609">
    <property type="entry name" value="EXONUCLEASE, PHAGE-TYPE/RECB, C-TERMINAL DOMAIN-CONTAINING PROTEIN"/>
    <property type="match status" value="1"/>
</dbReference>
<protein>
    <recommendedName>
        <fullName evidence="3">SWIM-type domain-containing protein</fullName>
    </recommendedName>
</protein>
<dbReference type="AlphaFoldDB" id="A0A8J2HDP8"/>
<gene>
    <name evidence="4" type="ORF">HICCMSTLAB_LOCUS6294</name>
</gene>
<accession>A0A8J2HDP8</accession>
<keyword evidence="5" id="KW-1185">Reference proteome</keyword>
<dbReference type="InterPro" id="IPR011604">
    <property type="entry name" value="PDDEXK-like_dom_sf"/>
</dbReference>
<keyword evidence="1" id="KW-0862">Zinc</keyword>